<comment type="function">
    <text evidence="2">Hydrolyzes RNA 2',3'-cyclic phosphodiester to an RNA 2'-phosphomonoester.</text>
</comment>
<evidence type="ECO:0000313" key="5">
    <source>
        <dbReference type="Proteomes" id="UP000179214"/>
    </source>
</evidence>
<dbReference type="HAMAP" id="MF_01940">
    <property type="entry name" value="RNA_CPDase"/>
    <property type="match status" value="1"/>
</dbReference>
<evidence type="ECO:0000313" key="4">
    <source>
        <dbReference type="EMBL" id="OGZ69608.1"/>
    </source>
</evidence>
<dbReference type="PANTHER" id="PTHR35561:SF1">
    <property type="entry name" value="RNA 2',3'-CYCLIC PHOSPHODIESTERASE"/>
    <property type="match status" value="1"/>
</dbReference>
<comment type="catalytic activity">
    <reaction evidence="2">
        <text>a 3'-end 2',3'-cyclophospho-ribonucleotide-RNA + H2O = a 3'-end 2'-phospho-ribonucleotide-RNA + H(+)</text>
        <dbReference type="Rhea" id="RHEA:11828"/>
        <dbReference type="Rhea" id="RHEA-COMP:10464"/>
        <dbReference type="Rhea" id="RHEA-COMP:17353"/>
        <dbReference type="ChEBI" id="CHEBI:15377"/>
        <dbReference type="ChEBI" id="CHEBI:15378"/>
        <dbReference type="ChEBI" id="CHEBI:83064"/>
        <dbReference type="ChEBI" id="CHEBI:173113"/>
        <dbReference type="EC" id="3.1.4.58"/>
    </reaction>
</comment>
<dbReference type="GO" id="GO:0008664">
    <property type="term" value="F:RNA 2',3'-cyclic 3'-phosphodiesterase activity"/>
    <property type="evidence" value="ECO:0007669"/>
    <property type="project" value="UniProtKB-EC"/>
</dbReference>
<keyword evidence="4" id="KW-0436">Ligase</keyword>
<dbReference type="InterPro" id="IPR014051">
    <property type="entry name" value="Phosphoesterase_HXTX"/>
</dbReference>
<evidence type="ECO:0000259" key="3">
    <source>
        <dbReference type="Pfam" id="PF02834"/>
    </source>
</evidence>
<name>A0A1G2I6C6_9BACT</name>
<evidence type="ECO:0000256" key="1">
    <source>
        <dbReference type="ARBA" id="ARBA00022801"/>
    </source>
</evidence>
<dbReference type="InterPro" id="IPR009097">
    <property type="entry name" value="Cyclic_Pdiesterase"/>
</dbReference>
<evidence type="ECO:0000256" key="2">
    <source>
        <dbReference type="HAMAP-Rule" id="MF_01940"/>
    </source>
</evidence>
<dbReference type="Gene3D" id="3.90.1140.10">
    <property type="entry name" value="Cyclic phosphodiesterase"/>
    <property type="match status" value="1"/>
</dbReference>
<dbReference type="InterPro" id="IPR004175">
    <property type="entry name" value="RNA_CPDase"/>
</dbReference>
<feature type="domain" description="Phosphoesterase HXTX" evidence="3">
    <location>
        <begin position="13"/>
        <end position="94"/>
    </location>
</feature>
<proteinExistence type="inferred from homology"/>
<comment type="similarity">
    <text evidence="2">Belongs to the 2H phosphoesterase superfamily. ThpR family.</text>
</comment>
<dbReference type="PANTHER" id="PTHR35561">
    <property type="entry name" value="RNA 2',3'-CYCLIC PHOSPHODIESTERASE"/>
    <property type="match status" value="1"/>
</dbReference>
<dbReference type="EMBL" id="MHOV01000031">
    <property type="protein sequence ID" value="OGZ69608.1"/>
    <property type="molecule type" value="Genomic_DNA"/>
</dbReference>
<dbReference type="GO" id="GO:0004113">
    <property type="term" value="F:2',3'-cyclic-nucleotide 3'-phosphodiesterase activity"/>
    <property type="evidence" value="ECO:0007669"/>
    <property type="project" value="InterPro"/>
</dbReference>
<keyword evidence="1 2" id="KW-0378">Hydrolase</keyword>
<dbReference type="Proteomes" id="UP000179214">
    <property type="component" value="Unassembled WGS sequence"/>
</dbReference>
<feature type="domain" description="Phosphoesterase HXTX" evidence="3">
    <location>
        <begin position="101"/>
        <end position="179"/>
    </location>
</feature>
<dbReference type="GO" id="GO:0016874">
    <property type="term" value="F:ligase activity"/>
    <property type="evidence" value="ECO:0007669"/>
    <property type="project" value="UniProtKB-KW"/>
</dbReference>
<feature type="short sequence motif" description="HXTX 2" evidence="2">
    <location>
        <begin position="130"/>
        <end position="133"/>
    </location>
</feature>
<comment type="caution">
    <text evidence="4">The sequence shown here is derived from an EMBL/GenBank/DDBJ whole genome shotgun (WGS) entry which is preliminary data.</text>
</comment>
<feature type="active site" description="Proton acceptor" evidence="2">
    <location>
        <position position="130"/>
    </location>
</feature>
<reference evidence="4 5" key="1">
    <citation type="journal article" date="2016" name="Nat. Commun.">
        <title>Thousands of microbial genomes shed light on interconnected biogeochemical processes in an aquifer system.</title>
        <authorList>
            <person name="Anantharaman K."/>
            <person name="Brown C.T."/>
            <person name="Hug L.A."/>
            <person name="Sharon I."/>
            <person name="Castelle C.J."/>
            <person name="Probst A.J."/>
            <person name="Thomas B.C."/>
            <person name="Singh A."/>
            <person name="Wilkins M.J."/>
            <person name="Karaoz U."/>
            <person name="Brodie E.L."/>
            <person name="Williams K.H."/>
            <person name="Hubbard S.S."/>
            <person name="Banfield J.F."/>
        </authorList>
    </citation>
    <scope>NUCLEOTIDE SEQUENCE [LARGE SCALE GENOMIC DNA]</scope>
</reference>
<dbReference type="AlphaFoldDB" id="A0A1G2I6C6"/>
<sequence>MQKRHRIFIAINLSADIKKYLAKFQEKWPELPAKWVNGDNLHITLVFLGDVTDQELGEVCMAVKEVIVRQKVFDINLSAISYGPDGKLPPRMVWASGPKNKDLSLLKKDLEEVLLGKVNFKPEERTFSPHITLARISTFLWRQIEPEERPDVNENIDINFTVESIEVMESELKRGGPQYNIIESYQLQ</sequence>
<gene>
    <name evidence="4" type="ORF">A3F47_02425</name>
</gene>
<dbReference type="Pfam" id="PF02834">
    <property type="entry name" value="LigT_PEase"/>
    <property type="match status" value="2"/>
</dbReference>
<dbReference type="NCBIfam" id="TIGR02258">
    <property type="entry name" value="2_5_ligase"/>
    <property type="match status" value="1"/>
</dbReference>
<dbReference type="SUPFAM" id="SSF55144">
    <property type="entry name" value="LigT-like"/>
    <property type="match status" value="1"/>
</dbReference>
<protein>
    <recommendedName>
        <fullName evidence="2">RNA 2',3'-cyclic phosphodiesterase</fullName>
        <shortName evidence="2">RNA 2',3'-CPDase</shortName>
        <ecNumber evidence="2">3.1.4.58</ecNumber>
    </recommendedName>
</protein>
<feature type="active site" description="Proton donor" evidence="2">
    <location>
        <position position="42"/>
    </location>
</feature>
<dbReference type="EC" id="3.1.4.58" evidence="2"/>
<feature type="short sequence motif" description="HXTX 1" evidence="2">
    <location>
        <begin position="42"/>
        <end position="45"/>
    </location>
</feature>
<accession>A0A1G2I6C6</accession>
<organism evidence="4 5">
    <name type="scientific">Candidatus Staskawiczbacteria bacterium RIFCSPHIGHO2_12_FULL_38_11</name>
    <dbReference type="NCBI Taxonomy" id="1802209"/>
    <lineage>
        <taxon>Bacteria</taxon>
        <taxon>Candidatus Staskawicziibacteriota</taxon>
    </lineage>
</organism>